<proteinExistence type="predicted"/>
<comment type="caution">
    <text evidence="1">The sequence shown here is derived from an EMBL/GenBank/DDBJ whole genome shotgun (WGS) entry which is preliminary data.</text>
</comment>
<evidence type="ECO:0000313" key="2">
    <source>
        <dbReference type="Proteomes" id="UP001165960"/>
    </source>
</evidence>
<protein>
    <submittedName>
        <fullName evidence="1">Uncharacterized protein</fullName>
    </submittedName>
</protein>
<dbReference type="EMBL" id="QTSX02003888">
    <property type="protein sequence ID" value="KAJ9067739.1"/>
    <property type="molecule type" value="Genomic_DNA"/>
</dbReference>
<evidence type="ECO:0000313" key="1">
    <source>
        <dbReference type="EMBL" id="KAJ9067739.1"/>
    </source>
</evidence>
<organism evidence="1 2">
    <name type="scientific">Entomophthora muscae</name>
    <dbReference type="NCBI Taxonomy" id="34485"/>
    <lineage>
        <taxon>Eukaryota</taxon>
        <taxon>Fungi</taxon>
        <taxon>Fungi incertae sedis</taxon>
        <taxon>Zoopagomycota</taxon>
        <taxon>Entomophthoromycotina</taxon>
        <taxon>Entomophthoromycetes</taxon>
        <taxon>Entomophthorales</taxon>
        <taxon>Entomophthoraceae</taxon>
        <taxon>Entomophthora</taxon>
    </lineage>
</organism>
<accession>A0ACC2SZN9</accession>
<sequence length="400" mass="44537">MAISRQRQTLFLVAGMLITGTANTLLNKYQDNQCVGNCDSADPSQRHHFEQPLWQTLNMFIGEFSCILIYLYSRFFQVQDAEPLTDSPDDTLVPTESSSMLNASDPENNPVFLNNPTPTESLSGNKLFLMWIPCLFDICGTTLMNVGLIYTDASVYQMLRGSIVLFVGLFSVIFLKRKLYLFQWTSLFFIVAGVALVGASSIFRNAKVHELAAPKTLAFGISESAIGVMMVLIAQMFSASQFVAEEKILSKYHLQPADGVWLEGIFGMISVGTAMPILHYLIGRNHPGGYFDVPNGWAEISNHPTVWISGIFIAFSIALFNFFGLSVTRTISATSRSTIDTSRTLFIWLFSLFLGWETFSILQVLGFSLLVYGTFLFNGVVAPPTFLSHDLNDEHRPLTN</sequence>
<name>A0ACC2SZN9_9FUNG</name>
<keyword evidence="2" id="KW-1185">Reference proteome</keyword>
<reference evidence="1" key="1">
    <citation type="submission" date="2022-04" db="EMBL/GenBank/DDBJ databases">
        <title>Genome of the entomopathogenic fungus Entomophthora muscae.</title>
        <authorList>
            <person name="Elya C."/>
            <person name="Lovett B.R."/>
            <person name="Lee E."/>
            <person name="Macias A.M."/>
            <person name="Hajek A.E."/>
            <person name="De Bivort B.L."/>
            <person name="Kasson M.T."/>
            <person name="De Fine Licht H.H."/>
            <person name="Stajich J.E."/>
        </authorList>
    </citation>
    <scope>NUCLEOTIDE SEQUENCE</scope>
    <source>
        <strain evidence="1">Berkeley</strain>
    </source>
</reference>
<dbReference type="Proteomes" id="UP001165960">
    <property type="component" value="Unassembled WGS sequence"/>
</dbReference>
<gene>
    <name evidence="1" type="ORF">DSO57_1036134</name>
</gene>